<dbReference type="Proteomes" id="UP000250140">
    <property type="component" value="Unassembled WGS sequence"/>
</dbReference>
<protein>
    <submittedName>
        <fullName evidence="2">Uncharacterized protein</fullName>
    </submittedName>
</protein>
<gene>
    <name evidence="2" type="ORF">AOQ84DRAFT_61648</name>
</gene>
<dbReference type="EMBL" id="KV749902">
    <property type="protein sequence ID" value="OCL07285.1"/>
    <property type="molecule type" value="Genomic_DNA"/>
</dbReference>
<keyword evidence="1" id="KW-0812">Transmembrane</keyword>
<keyword evidence="1" id="KW-1133">Transmembrane helix</keyword>
<keyword evidence="1" id="KW-0472">Membrane</keyword>
<dbReference type="AlphaFoldDB" id="A0A8E2EYI8"/>
<evidence type="ECO:0000256" key="1">
    <source>
        <dbReference type="SAM" id="Phobius"/>
    </source>
</evidence>
<feature type="transmembrane region" description="Helical" evidence="1">
    <location>
        <begin position="20"/>
        <end position="40"/>
    </location>
</feature>
<name>A0A8E2EYI8_9PEZI</name>
<reference evidence="2 3" key="1">
    <citation type="journal article" date="2016" name="Nat. Commun.">
        <title>Ectomycorrhizal ecology is imprinted in the genome of the dominant symbiotic fungus Cenococcum geophilum.</title>
        <authorList>
            <consortium name="DOE Joint Genome Institute"/>
            <person name="Peter M."/>
            <person name="Kohler A."/>
            <person name="Ohm R.A."/>
            <person name="Kuo A."/>
            <person name="Krutzmann J."/>
            <person name="Morin E."/>
            <person name="Arend M."/>
            <person name="Barry K.W."/>
            <person name="Binder M."/>
            <person name="Choi C."/>
            <person name="Clum A."/>
            <person name="Copeland A."/>
            <person name="Grisel N."/>
            <person name="Haridas S."/>
            <person name="Kipfer T."/>
            <person name="LaButti K."/>
            <person name="Lindquist E."/>
            <person name="Lipzen A."/>
            <person name="Maire R."/>
            <person name="Meier B."/>
            <person name="Mihaltcheva S."/>
            <person name="Molinier V."/>
            <person name="Murat C."/>
            <person name="Poggeler S."/>
            <person name="Quandt C.A."/>
            <person name="Sperisen C."/>
            <person name="Tritt A."/>
            <person name="Tisserant E."/>
            <person name="Crous P.W."/>
            <person name="Henrissat B."/>
            <person name="Nehls U."/>
            <person name="Egli S."/>
            <person name="Spatafora J.W."/>
            <person name="Grigoriev I.V."/>
            <person name="Martin F.M."/>
        </authorList>
    </citation>
    <scope>NUCLEOTIDE SEQUENCE [LARGE SCALE GENOMIC DNA]</scope>
    <source>
        <strain evidence="2 3">CBS 207.34</strain>
    </source>
</reference>
<accession>A0A8E2EYI8</accession>
<sequence>MEASHGLSRPRDEPISHPSAIFSVLFSYCFCCLAFHKLLFHCEFTKKKSSRHIIATSRMKRSHLWALRCPALSTPSHSLQIIPGDRPLVSARSRLTACTNPGVRP</sequence>
<keyword evidence="3" id="KW-1185">Reference proteome</keyword>
<organism evidence="2 3">
    <name type="scientific">Glonium stellatum</name>
    <dbReference type="NCBI Taxonomy" id="574774"/>
    <lineage>
        <taxon>Eukaryota</taxon>
        <taxon>Fungi</taxon>
        <taxon>Dikarya</taxon>
        <taxon>Ascomycota</taxon>
        <taxon>Pezizomycotina</taxon>
        <taxon>Dothideomycetes</taxon>
        <taxon>Pleosporomycetidae</taxon>
        <taxon>Gloniales</taxon>
        <taxon>Gloniaceae</taxon>
        <taxon>Glonium</taxon>
    </lineage>
</organism>
<evidence type="ECO:0000313" key="2">
    <source>
        <dbReference type="EMBL" id="OCL07285.1"/>
    </source>
</evidence>
<proteinExistence type="predicted"/>
<evidence type="ECO:0000313" key="3">
    <source>
        <dbReference type="Proteomes" id="UP000250140"/>
    </source>
</evidence>